<dbReference type="PANTHER" id="PTHR43790:SF8">
    <property type="entry name" value="SUGAR ABC TRANSPORTER ATP-BINDING PROTEIN"/>
    <property type="match status" value="1"/>
</dbReference>
<evidence type="ECO:0000313" key="5">
    <source>
        <dbReference type="Proteomes" id="UP000198508"/>
    </source>
</evidence>
<evidence type="ECO:0000256" key="2">
    <source>
        <dbReference type="ARBA" id="ARBA00022840"/>
    </source>
</evidence>
<feature type="domain" description="ABC transporter" evidence="3">
    <location>
        <begin position="249"/>
        <end position="479"/>
    </location>
</feature>
<dbReference type="GeneID" id="93281401"/>
<reference evidence="5" key="1">
    <citation type="submission" date="2016-10" db="EMBL/GenBank/DDBJ databases">
        <authorList>
            <person name="Varghese N."/>
            <person name="Submissions S."/>
        </authorList>
    </citation>
    <scope>NUCLEOTIDE SEQUENCE [LARGE SCALE GENOMIC DNA]</scope>
    <source>
        <strain evidence="5">NLAE-zl-G277</strain>
    </source>
</reference>
<sequence>MKRELLRMDHVNLEAGGERLLDNLNFQIFAGEIMGLVSRSFKGHDQLIGLIGYNRPITSGTVWYDGKIVNSYSYSDGSANRVYVIEQKSHLVEGLSVVDNIFVLRSGFRKYFINEQVLLEQTERFFQENGIHVDISKRVNALDSLERCLVELGKALLLGCRLIIVDNPGNFLSQHELPEFQRMLRKVRDDGVAVLYIGNHHQEVFRIADRTSLFYDGQIRKVFERDEMTDRAIAPYIMEWQDQNQLPDLDFEDGVLHFHHVHSGSLNGLQFVLHKGECLTLLDMDNRIADDILGLLTGGSACARGRITLEHELYTPKRAARYLDEGVAVIPKDPVEHLLFPHRTYMENLTFLLDRKLGRSLIPGRIYRSIRDEYAPLAGAAIDETNILNLSLEEQMSLIYYRVQLLHPRVLICIQPLARGDMLCRRKILSLIRESLRQGTAVLITTTNVSDTLEISDRLMVVEGGICTAAYDKPEFDRIAR</sequence>
<dbReference type="Gene3D" id="3.40.50.300">
    <property type="entry name" value="P-loop containing nucleotide triphosphate hydrolases"/>
    <property type="match status" value="2"/>
</dbReference>
<accession>A0A1I0K947</accession>
<dbReference type="PANTHER" id="PTHR43790">
    <property type="entry name" value="CARBOHYDRATE TRANSPORT ATP-BINDING PROTEIN MG119-RELATED"/>
    <property type="match status" value="1"/>
</dbReference>
<dbReference type="Pfam" id="PF00005">
    <property type="entry name" value="ABC_tran"/>
    <property type="match status" value="1"/>
</dbReference>
<dbReference type="SUPFAM" id="SSF52540">
    <property type="entry name" value="P-loop containing nucleoside triphosphate hydrolases"/>
    <property type="match status" value="2"/>
</dbReference>
<dbReference type="RefSeq" id="WP_092371745.1">
    <property type="nucleotide sequence ID" value="NZ_DAINWJ010000096.1"/>
</dbReference>
<dbReference type="InterPro" id="IPR003439">
    <property type="entry name" value="ABC_transporter-like_ATP-bd"/>
</dbReference>
<organism evidence="4 5">
    <name type="scientific">Enterocloster lavalensis</name>
    <dbReference type="NCBI Taxonomy" id="460384"/>
    <lineage>
        <taxon>Bacteria</taxon>
        <taxon>Bacillati</taxon>
        <taxon>Bacillota</taxon>
        <taxon>Clostridia</taxon>
        <taxon>Lachnospirales</taxon>
        <taxon>Lachnospiraceae</taxon>
        <taxon>Enterocloster</taxon>
    </lineage>
</organism>
<dbReference type="AlphaFoldDB" id="A0A1I0K947"/>
<evidence type="ECO:0000259" key="3">
    <source>
        <dbReference type="PROSITE" id="PS50893"/>
    </source>
</evidence>
<dbReference type="InterPro" id="IPR050107">
    <property type="entry name" value="ABC_carbohydrate_import_ATPase"/>
</dbReference>
<dbReference type="PROSITE" id="PS50893">
    <property type="entry name" value="ABC_TRANSPORTER_2"/>
    <property type="match status" value="2"/>
</dbReference>
<keyword evidence="1" id="KW-0547">Nucleotide-binding</keyword>
<gene>
    <name evidence="4" type="ORF">SAMN05216313_15510</name>
</gene>
<dbReference type="GO" id="GO:0005524">
    <property type="term" value="F:ATP binding"/>
    <property type="evidence" value="ECO:0007669"/>
    <property type="project" value="UniProtKB-KW"/>
</dbReference>
<keyword evidence="5" id="KW-1185">Reference proteome</keyword>
<protein>
    <submittedName>
        <fullName evidence="4">Monosaccharide ABC transporter ATP-binding protein, CUT2 family</fullName>
    </submittedName>
</protein>
<dbReference type="STRING" id="460384.SAMN05216313_15510"/>
<evidence type="ECO:0000313" key="4">
    <source>
        <dbReference type="EMBL" id="SEU20577.1"/>
    </source>
</evidence>
<dbReference type="Proteomes" id="UP000198508">
    <property type="component" value="Unassembled WGS sequence"/>
</dbReference>
<name>A0A1I0K947_9FIRM</name>
<keyword evidence="2 4" id="KW-0067">ATP-binding</keyword>
<evidence type="ECO:0000256" key="1">
    <source>
        <dbReference type="ARBA" id="ARBA00022741"/>
    </source>
</evidence>
<dbReference type="InterPro" id="IPR027417">
    <property type="entry name" value="P-loop_NTPase"/>
</dbReference>
<dbReference type="EMBL" id="FOIM01000055">
    <property type="protein sequence ID" value="SEU20577.1"/>
    <property type="molecule type" value="Genomic_DNA"/>
</dbReference>
<proteinExistence type="predicted"/>
<dbReference type="GO" id="GO:0016887">
    <property type="term" value="F:ATP hydrolysis activity"/>
    <property type="evidence" value="ECO:0007669"/>
    <property type="project" value="InterPro"/>
</dbReference>
<feature type="domain" description="ABC transporter" evidence="3">
    <location>
        <begin position="6"/>
        <end position="241"/>
    </location>
</feature>